<comment type="caution">
    <text evidence="2">The sequence shown here is derived from an EMBL/GenBank/DDBJ whole genome shotgun (WGS) entry which is preliminary data.</text>
</comment>
<sequence length="69" mass="6472">MALEASEAAPSTTAASSPSISRGIGASVPKVTPLGATGVLGRNAVEVVGDAGDVGARGIGENGGLEPLG</sequence>
<evidence type="ECO:0000313" key="2">
    <source>
        <dbReference type="EMBL" id="GMF37984.1"/>
    </source>
</evidence>
<evidence type="ECO:0000313" key="3">
    <source>
        <dbReference type="Proteomes" id="UP001165121"/>
    </source>
</evidence>
<dbReference type="AlphaFoldDB" id="A0A9W6XGH8"/>
<name>A0A9W6XGH8_9STRA</name>
<dbReference type="Proteomes" id="UP001165121">
    <property type="component" value="Unassembled WGS sequence"/>
</dbReference>
<feature type="compositionally biased region" description="Low complexity" evidence="1">
    <location>
        <begin position="1"/>
        <end position="19"/>
    </location>
</feature>
<evidence type="ECO:0000256" key="1">
    <source>
        <dbReference type="SAM" id="MobiDB-lite"/>
    </source>
</evidence>
<protein>
    <submittedName>
        <fullName evidence="2">Unnamed protein product</fullName>
    </submittedName>
</protein>
<accession>A0A9W6XGH8</accession>
<organism evidence="2 3">
    <name type="scientific">Phytophthora fragariaefolia</name>
    <dbReference type="NCBI Taxonomy" id="1490495"/>
    <lineage>
        <taxon>Eukaryota</taxon>
        <taxon>Sar</taxon>
        <taxon>Stramenopiles</taxon>
        <taxon>Oomycota</taxon>
        <taxon>Peronosporomycetes</taxon>
        <taxon>Peronosporales</taxon>
        <taxon>Peronosporaceae</taxon>
        <taxon>Phytophthora</taxon>
    </lineage>
</organism>
<reference evidence="2" key="1">
    <citation type="submission" date="2023-04" db="EMBL/GenBank/DDBJ databases">
        <title>Phytophthora fragariaefolia NBRC 109709.</title>
        <authorList>
            <person name="Ichikawa N."/>
            <person name="Sato H."/>
            <person name="Tonouchi N."/>
        </authorList>
    </citation>
    <scope>NUCLEOTIDE SEQUENCE</scope>
    <source>
        <strain evidence="2">NBRC 109709</strain>
    </source>
</reference>
<dbReference type="EMBL" id="BSXT01001056">
    <property type="protein sequence ID" value="GMF37984.1"/>
    <property type="molecule type" value="Genomic_DNA"/>
</dbReference>
<gene>
    <name evidence="2" type="ORF">Pfra01_001080300</name>
</gene>
<keyword evidence="3" id="KW-1185">Reference proteome</keyword>
<feature type="region of interest" description="Disordered" evidence="1">
    <location>
        <begin position="1"/>
        <end position="28"/>
    </location>
</feature>
<proteinExistence type="predicted"/>